<dbReference type="AlphaFoldDB" id="A0A3E2HDP1"/>
<organism evidence="1 2">
    <name type="scientific">Scytalidium lignicola</name>
    <name type="common">Hyphomycete</name>
    <dbReference type="NCBI Taxonomy" id="5539"/>
    <lineage>
        <taxon>Eukaryota</taxon>
        <taxon>Fungi</taxon>
        <taxon>Dikarya</taxon>
        <taxon>Ascomycota</taxon>
        <taxon>Pezizomycotina</taxon>
        <taxon>Leotiomycetes</taxon>
        <taxon>Leotiomycetes incertae sedis</taxon>
        <taxon>Scytalidium</taxon>
    </lineage>
</organism>
<reference evidence="1 2" key="1">
    <citation type="submission" date="2018-05" db="EMBL/GenBank/DDBJ databases">
        <title>Draft genome sequence of Scytalidium lignicola DSM 105466, a ubiquitous saprotrophic fungus.</title>
        <authorList>
            <person name="Buettner E."/>
            <person name="Gebauer A.M."/>
            <person name="Hofrichter M."/>
            <person name="Liers C."/>
            <person name="Kellner H."/>
        </authorList>
    </citation>
    <scope>NUCLEOTIDE SEQUENCE [LARGE SCALE GENOMIC DNA]</scope>
    <source>
        <strain evidence="1 2">DSM 105466</strain>
    </source>
</reference>
<sequence>MDNPTTPPMPEHLPGYEIPTKHKEAIRQLYKYAKIGLQQLAGYYSLTTDTVSWILYYDYPERVKPTRTGRPRESLNEQEVRDIIEYISKSYEH</sequence>
<evidence type="ECO:0000313" key="1">
    <source>
        <dbReference type="EMBL" id="RFU31536.1"/>
    </source>
</evidence>
<keyword evidence="2" id="KW-1185">Reference proteome</keyword>
<feature type="non-terminal residue" evidence="1">
    <location>
        <position position="1"/>
    </location>
</feature>
<evidence type="ECO:0000313" key="2">
    <source>
        <dbReference type="Proteomes" id="UP000258309"/>
    </source>
</evidence>
<name>A0A3E2HDP1_SCYLI</name>
<feature type="non-terminal residue" evidence="1">
    <location>
        <position position="93"/>
    </location>
</feature>
<dbReference type="EMBL" id="NCSJ02000074">
    <property type="protein sequence ID" value="RFU31536.1"/>
    <property type="molecule type" value="Genomic_DNA"/>
</dbReference>
<accession>A0A3E2HDP1</accession>
<proteinExistence type="predicted"/>
<comment type="caution">
    <text evidence="1">The sequence shown here is derived from an EMBL/GenBank/DDBJ whole genome shotgun (WGS) entry which is preliminary data.</text>
</comment>
<dbReference type="OrthoDB" id="3545020at2759"/>
<gene>
    <name evidence="1" type="ORF">B7463_g4833</name>
</gene>
<protein>
    <submittedName>
        <fullName evidence="1">Uncharacterized protein</fullName>
    </submittedName>
</protein>
<dbReference type="Proteomes" id="UP000258309">
    <property type="component" value="Unassembled WGS sequence"/>
</dbReference>